<gene>
    <name evidence="2" type="ORF">HDG41_002451</name>
</gene>
<evidence type="ECO:0000256" key="1">
    <source>
        <dbReference type="SAM" id="MobiDB-lite"/>
    </source>
</evidence>
<dbReference type="AlphaFoldDB" id="A0A7W8L4N7"/>
<dbReference type="Proteomes" id="UP000592820">
    <property type="component" value="Unassembled WGS sequence"/>
</dbReference>
<organism evidence="2 3">
    <name type="scientific">Paraburkholderia youngii</name>
    <dbReference type="NCBI Taxonomy" id="2782701"/>
    <lineage>
        <taxon>Bacteria</taxon>
        <taxon>Pseudomonadati</taxon>
        <taxon>Pseudomonadota</taxon>
        <taxon>Betaproteobacteria</taxon>
        <taxon>Burkholderiales</taxon>
        <taxon>Burkholderiaceae</taxon>
        <taxon>Paraburkholderia</taxon>
    </lineage>
</organism>
<dbReference type="EMBL" id="JACHDE010000003">
    <property type="protein sequence ID" value="MBB5400402.1"/>
    <property type="molecule type" value="Genomic_DNA"/>
</dbReference>
<name>A0A7W8L4N7_9BURK</name>
<sequence>MKTSEANLEFSYDSQYRAEVARKTGNIVDFGTTVSIKPGLTSHCSQIENNLLPCSLHCLFCPNRCNGRPGVAEIERIGTNPAPKKKPPEGGFSS</sequence>
<dbReference type="RefSeq" id="WP_184226153.1">
    <property type="nucleotide sequence ID" value="NZ_JACHDE010000003.1"/>
</dbReference>
<comment type="caution">
    <text evidence="2">The sequence shown here is derived from an EMBL/GenBank/DDBJ whole genome shotgun (WGS) entry which is preliminary data.</text>
</comment>
<evidence type="ECO:0000313" key="2">
    <source>
        <dbReference type="EMBL" id="MBB5400402.1"/>
    </source>
</evidence>
<accession>A0A7W8L4N7</accession>
<feature type="region of interest" description="Disordered" evidence="1">
    <location>
        <begin position="75"/>
        <end position="94"/>
    </location>
</feature>
<protein>
    <submittedName>
        <fullName evidence="2">Uncharacterized protein</fullName>
    </submittedName>
</protein>
<evidence type="ECO:0000313" key="3">
    <source>
        <dbReference type="Proteomes" id="UP000592820"/>
    </source>
</evidence>
<proteinExistence type="predicted"/>
<reference evidence="2 3" key="1">
    <citation type="submission" date="2020-08" db="EMBL/GenBank/DDBJ databases">
        <title>Genomic Encyclopedia of Type Strains, Phase IV (KMG-V): Genome sequencing to study the core and pangenomes of soil and plant-associated prokaryotes.</title>
        <authorList>
            <person name="Whitman W."/>
        </authorList>
    </citation>
    <scope>NUCLEOTIDE SEQUENCE [LARGE SCALE GENOMIC DNA]</scope>
    <source>
        <strain evidence="2 3">JPY162</strain>
    </source>
</reference>